<dbReference type="InterPro" id="IPR050264">
    <property type="entry name" value="Bact_CCA-adding_enz_type3_sf"/>
</dbReference>
<dbReference type="SUPFAM" id="SSF81891">
    <property type="entry name" value="Poly A polymerase C-terminal region-like"/>
    <property type="match status" value="1"/>
</dbReference>
<dbReference type="GO" id="GO:0004810">
    <property type="term" value="F:CCA tRNA nucleotidyltransferase activity"/>
    <property type="evidence" value="ECO:0007669"/>
    <property type="project" value="UniProtKB-EC"/>
</dbReference>
<dbReference type="Gene3D" id="1.10.246.80">
    <property type="match status" value="1"/>
</dbReference>
<dbReference type="Proteomes" id="UP000628463">
    <property type="component" value="Unassembled WGS sequence"/>
</dbReference>
<evidence type="ECO:0000313" key="14">
    <source>
        <dbReference type="Proteomes" id="UP000628463"/>
    </source>
</evidence>
<evidence type="ECO:0000259" key="10">
    <source>
        <dbReference type="Pfam" id="PF01743"/>
    </source>
</evidence>
<dbReference type="InterPro" id="IPR032828">
    <property type="entry name" value="PolyA_RNA-bd"/>
</dbReference>
<proteinExistence type="inferred from homology"/>
<protein>
    <submittedName>
        <fullName evidence="13">CCA tRNA nucleotidyltransferase</fullName>
        <ecNumber evidence="13">2.7.7.72</ecNumber>
    </submittedName>
</protein>
<dbReference type="CDD" id="cd05398">
    <property type="entry name" value="NT_ClassII-CCAase"/>
    <property type="match status" value="1"/>
</dbReference>
<evidence type="ECO:0000256" key="9">
    <source>
        <dbReference type="RuleBase" id="RU003953"/>
    </source>
</evidence>
<dbReference type="PANTHER" id="PTHR46173">
    <property type="entry name" value="CCA TRNA NUCLEOTIDYLTRANSFERASE 1, MITOCHONDRIAL"/>
    <property type="match status" value="1"/>
</dbReference>
<dbReference type="InterPro" id="IPR032810">
    <property type="entry name" value="CCA-adding_enz_C"/>
</dbReference>
<evidence type="ECO:0000256" key="2">
    <source>
        <dbReference type="ARBA" id="ARBA00022679"/>
    </source>
</evidence>
<comment type="cofactor">
    <cofactor evidence="1">
        <name>Mg(2+)</name>
        <dbReference type="ChEBI" id="CHEBI:18420"/>
    </cofactor>
</comment>
<evidence type="ECO:0000256" key="1">
    <source>
        <dbReference type="ARBA" id="ARBA00001946"/>
    </source>
</evidence>
<dbReference type="EC" id="2.7.7.72" evidence="13"/>
<dbReference type="Pfam" id="PF12627">
    <property type="entry name" value="PolyA_pol_RNAbd"/>
    <property type="match status" value="1"/>
</dbReference>
<feature type="domain" description="CCA-adding enzyme C-terminal" evidence="12">
    <location>
        <begin position="259"/>
        <end position="411"/>
    </location>
</feature>
<keyword evidence="2 9" id="KW-0808">Transferase</keyword>
<organism evidence="13 14">
    <name type="scientific">Lachnospira hominis</name>
    <name type="common">ex Liu et al. 2021</name>
    <dbReference type="NCBI Taxonomy" id="2763051"/>
    <lineage>
        <taxon>Bacteria</taxon>
        <taxon>Bacillati</taxon>
        <taxon>Bacillota</taxon>
        <taxon>Clostridia</taxon>
        <taxon>Lachnospirales</taxon>
        <taxon>Lachnospiraceae</taxon>
        <taxon>Lachnospira</taxon>
    </lineage>
</organism>
<keyword evidence="14" id="KW-1185">Reference proteome</keyword>
<feature type="domain" description="Poly A polymerase head" evidence="10">
    <location>
        <begin position="27"/>
        <end position="146"/>
    </location>
</feature>
<evidence type="ECO:0000256" key="3">
    <source>
        <dbReference type="ARBA" id="ARBA00022694"/>
    </source>
</evidence>
<accession>A0ABR7G3T3</accession>
<sequence length="416" mass="47128">MDKYNIVMPQEVKDIIKQIEAAGFEAFAVGGCVRDCILGRTPQDWDITTSALPSQIKEIFARTIDTGIQHGTVTVMIGKTGYEITTYRIDGEYKDCRHPENVEFSSDLKDDLKRRDFTINAMAYNDSTGLVDEFDGINDLNKGIIRCVGDAKERFTEDALRMMRAIRFSAQLGFDIEENTYNAISKLSPSISHVSMERIQVELVKTLLSDNPGYVMRFYETGLFKYVLPDIGRVLGGRYSRNALTMLKFSKKQPVFRYAALLNTLEPENVRKTLRELKLDNYTVEHVTKLVANSKVTIEENEPALREAVHQYGRELIQMMFEHEAAIIATKEEITGIKLAGKKKHLIVLRAMYDEITKRGDCICIKDLDITGNDLMEYGLKGPEIGKTLNELLGVVIENPRLNDKATLIALIEHLN</sequence>
<evidence type="ECO:0000259" key="12">
    <source>
        <dbReference type="Pfam" id="PF13735"/>
    </source>
</evidence>
<dbReference type="PANTHER" id="PTHR46173:SF1">
    <property type="entry name" value="CCA TRNA NUCLEOTIDYLTRANSFERASE 1, MITOCHONDRIAL"/>
    <property type="match status" value="1"/>
</dbReference>
<evidence type="ECO:0000256" key="7">
    <source>
        <dbReference type="ARBA" id="ARBA00022842"/>
    </source>
</evidence>
<gene>
    <name evidence="13" type="ORF">H8S01_10435</name>
</gene>
<keyword evidence="3" id="KW-0819">tRNA processing</keyword>
<dbReference type="Gene3D" id="1.10.3090.10">
    <property type="entry name" value="cca-adding enzyme, domain 2"/>
    <property type="match status" value="1"/>
</dbReference>
<evidence type="ECO:0000256" key="4">
    <source>
        <dbReference type="ARBA" id="ARBA00022695"/>
    </source>
</evidence>
<dbReference type="Gene3D" id="3.30.460.10">
    <property type="entry name" value="Beta Polymerase, domain 2"/>
    <property type="match status" value="1"/>
</dbReference>
<keyword evidence="8 9" id="KW-0694">RNA-binding</keyword>
<dbReference type="NCBIfam" id="NF009814">
    <property type="entry name" value="PRK13299.1"/>
    <property type="match status" value="1"/>
</dbReference>
<comment type="caution">
    <text evidence="13">The sequence shown here is derived from an EMBL/GenBank/DDBJ whole genome shotgun (WGS) entry which is preliminary data.</text>
</comment>
<keyword evidence="7" id="KW-0460">Magnesium</keyword>
<evidence type="ECO:0000256" key="6">
    <source>
        <dbReference type="ARBA" id="ARBA00022741"/>
    </source>
</evidence>
<keyword evidence="6" id="KW-0547">Nucleotide-binding</keyword>
<keyword evidence="4 13" id="KW-0548">Nucleotidyltransferase</keyword>
<feature type="domain" description="tRNA nucleotidyltransferase/poly(A) polymerase RNA and SrmB- binding" evidence="11">
    <location>
        <begin position="173"/>
        <end position="231"/>
    </location>
</feature>
<evidence type="ECO:0000259" key="11">
    <source>
        <dbReference type="Pfam" id="PF12627"/>
    </source>
</evidence>
<comment type="similarity">
    <text evidence="9">Belongs to the tRNA nucleotidyltransferase/poly(A) polymerase family.</text>
</comment>
<dbReference type="InterPro" id="IPR002646">
    <property type="entry name" value="PolA_pol_head_dom"/>
</dbReference>
<dbReference type="InterPro" id="IPR043519">
    <property type="entry name" value="NT_sf"/>
</dbReference>
<evidence type="ECO:0000256" key="8">
    <source>
        <dbReference type="ARBA" id="ARBA00022884"/>
    </source>
</evidence>
<dbReference type="EMBL" id="JACOPD010000007">
    <property type="protein sequence ID" value="MBC5681376.1"/>
    <property type="molecule type" value="Genomic_DNA"/>
</dbReference>
<dbReference type="Pfam" id="PF01743">
    <property type="entry name" value="PolyA_pol"/>
    <property type="match status" value="1"/>
</dbReference>
<evidence type="ECO:0000256" key="5">
    <source>
        <dbReference type="ARBA" id="ARBA00022723"/>
    </source>
</evidence>
<dbReference type="Pfam" id="PF13735">
    <property type="entry name" value="tRNA_NucTran2_2"/>
    <property type="match status" value="1"/>
</dbReference>
<name>A0ABR7G3T3_9FIRM</name>
<evidence type="ECO:0000313" key="13">
    <source>
        <dbReference type="EMBL" id="MBC5681376.1"/>
    </source>
</evidence>
<keyword evidence="5" id="KW-0479">Metal-binding</keyword>
<dbReference type="SUPFAM" id="SSF81301">
    <property type="entry name" value="Nucleotidyltransferase"/>
    <property type="match status" value="1"/>
</dbReference>
<reference evidence="13 14" key="1">
    <citation type="submission" date="2020-08" db="EMBL/GenBank/DDBJ databases">
        <title>Genome public.</title>
        <authorList>
            <person name="Liu C."/>
            <person name="Sun Q."/>
        </authorList>
    </citation>
    <scope>NUCLEOTIDE SEQUENCE [LARGE SCALE GENOMIC DNA]</scope>
    <source>
        <strain evidence="13 14">NSJ-43</strain>
    </source>
</reference>